<evidence type="ECO:0000313" key="2">
    <source>
        <dbReference type="Proteomes" id="UP000183940"/>
    </source>
</evidence>
<evidence type="ECO:0000313" key="1">
    <source>
        <dbReference type="EMBL" id="OJJ13864.1"/>
    </source>
</evidence>
<keyword evidence="2" id="KW-1185">Reference proteome</keyword>
<name>A0A1L9QJC8_9CYAN</name>
<protein>
    <submittedName>
        <fullName evidence="1">Uncharacterized protein</fullName>
    </submittedName>
</protein>
<dbReference type="EMBL" id="MLAW01000090">
    <property type="protein sequence ID" value="OJJ13864.1"/>
    <property type="molecule type" value="Genomic_DNA"/>
</dbReference>
<reference evidence="1" key="1">
    <citation type="submission" date="2016-10" db="EMBL/GenBank/DDBJ databases">
        <title>CRISPR-Cas defence system in Roseofilum reptotaenium: evidence of a bacteriophage-cyanobacterium arms race in the coral black band disease.</title>
        <authorList>
            <person name="Buerger P."/>
            <person name="Wood-Charlson E.M."/>
            <person name="Weynberg K.D."/>
            <person name="Willis B."/>
            <person name="Van Oppen M.J."/>
        </authorList>
    </citation>
    <scope>NUCLEOTIDE SEQUENCE [LARGE SCALE GENOMIC DNA]</scope>
    <source>
        <strain evidence="1">AO1-A</strain>
    </source>
</reference>
<proteinExistence type="predicted"/>
<dbReference type="Proteomes" id="UP000183940">
    <property type="component" value="Unassembled WGS sequence"/>
</dbReference>
<accession>A0A1L9QJC8</accession>
<organism evidence="1 2">
    <name type="scientific">Roseofilum reptotaenium AO1-A</name>
    <dbReference type="NCBI Taxonomy" id="1925591"/>
    <lineage>
        <taxon>Bacteria</taxon>
        <taxon>Bacillati</taxon>
        <taxon>Cyanobacteriota</taxon>
        <taxon>Cyanophyceae</taxon>
        <taxon>Desertifilales</taxon>
        <taxon>Desertifilaceae</taxon>
        <taxon>Roseofilum</taxon>
    </lineage>
</organism>
<gene>
    <name evidence="1" type="ORF">BI308_25505</name>
</gene>
<sequence length="277" mass="31965">MEIHQISDRLTAVLLEFGDISNILGSIEIYGSSFKIQTDHQWRVEMGSPFLQIDRIQEDKIVQTWKTWSSGLAIGEIWIDAKLSPDGWDLDLIRHEFGPASPESKELSGILLQRFNGMHVTDFEGAINADSPVLTLERKIQELGRKQLKIIVRCFHILHGCHVHPNFEKWLRIRNNGQYPKSHEQLVRILQYELQAKEVFFSLWAMPFLEPIPVEWEGANNFMYVCPLIPDSVSYALVNDFCREFGLPTAEKSKTRQIQVLQRHLNTALQFSVHAKS</sequence>
<dbReference type="AlphaFoldDB" id="A0A1L9QJC8"/>
<comment type="caution">
    <text evidence="1">The sequence shown here is derived from an EMBL/GenBank/DDBJ whole genome shotgun (WGS) entry which is preliminary data.</text>
</comment>